<sequence length="715" mass="76860">MTSTVFNLSAASPSKSDPAVIGCDESAFAAVRRRVDEQTAETRAELDAVRRTTDLRGAGGVERDLEVRRLERRLRRLSRLGTDLILGRITTTDGESTYIGRIGVTDADGTTLLVDWRTPDAAPFFAATLADPQGLVSRRHYRWLPNHEGQYSVVVDYWDEWFGVGDDAPVGALDAQSSFLAGLAASRSSTMTSVLGTIAGDQDAAIRAPSRGPLVVDGGPGTGKTVVALHRAAYLVYADPRLQGGRGRILFVGPHRPYLAYIADVLPSLGEEGVATCTLADLVAEGQHAACEPDPQLAALKATVDMVAAIEPAVRFYEEPPSEGTHIETEYGDVWVSVTDWADALGAAEPGVPHNEARTDVWEALLDIVADGEGDDSGQMRAALAADRELAAAFGKVWPMIEADDLVSDLWTVPAYLRHCAPHLTDAQVTALQRSDATAWTDADLPLLDAARRRLGDSGFARREARNRAAAAERKRTMDTVVDDLIASSDDGEALVSMLRAEDIRGVIVDDAGAEHPEPDAFAGPFAHIVVDEAQELTDAQWRMLVDRCPSRSFTVVGDRAQARVGFTESWTQRLQRVGAGEPRLSTLTVNYRTPEEIMRVASPVIRQALPDANVPTSVRSSGIPVTYGDLVDLRSTVDDWLREHADGTVCVVGAPGFEAGPRVASLTPALAKGLEFDLVVLADPHQFGSDVAGAVDRYVAMTRSTRALVVLTSE</sequence>
<evidence type="ECO:0000259" key="6">
    <source>
        <dbReference type="PROSITE" id="PS51198"/>
    </source>
</evidence>
<dbReference type="SUPFAM" id="SSF52540">
    <property type="entry name" value="P-loop containing nucleoside triphosphate hydrolases"/>
    <property type="match status" value="1"/>
</dbReference>
<dbReference type="Proteomes" id="UP001200110">
    <property type="component" value="Unassembled WGS sequence"/>
</dbReference>
<dbReference type="Gene3D" id="3.40.50.300">
    <property type="entry name" value="P-loop containing nucleotide triphosphate hydrolases"/>
    <property type="match status" value="3"/>
</dbReference>
<dbReference type="InterPro" id="IPR027417">
    <property type="entry name" value="P-loop_NTPase"/>
</dbReference>
<feature type="binding site" evidence="5">
    <location>
        <begin position="218"/>
        <end position="225"/>
    </location>
    <ligand>
        <name>ATP</name>
        <dbReference type="ChEBI" id="CHEBI:30616"/>
    </ligand>
</feature>
<evidence type="ECO:0000256" key="3">
    <source>
        <dbReference type="ARBA" id="ARBA00022806"/>
    </source>
</evidence>
<dbReference type="PANTHER" id="PTHR11070">
    <property type="entry name" value="UVRD / RECB / PCRA DNA HELICASE FAMILY MEMBER"/>
    <property type="match status" value="1"/>
</dbReference>
<reference evidence="7 8" key="1">
    <citation type="submission" date="2022-01" db="EMBL/GenBank/DDBJ databases">
        <authorList>
            <person name="Huang Y."/>
        </authorList>
    </citation>
    <scope>NUCLEOTIDE SEQUENCE [LARGE SCALE GENOMIC DNA]</scope>
    <source>
        <strain evidence="7 8">HY366</strain>
    </source>
</reference>
<keyword evidence="1 5" id="KW-0547">Nucleotide-binding</keyword>
<evidence type="ECO:0000256" key="4">
    <source>
        <dbReference type="ARBA" id="ARBA00022840"/>
    </source>
</evidence>
<keyword evidence="4 5" id="KW-0067">ATP-binding</keyword>
<evidence type="ECO:0000256" key="2">
    <source>
        <dbReference type="ARBA" id="ARBA00022801"/>
    </source>
</evidence>
<protein>
    <submittedName>
        <fullName evidence="7">AAA family ATPase</fullName>
    </submittedName>
</protein>
<dbReference type="InterPro" id="IPR014016">
    <property type="entry name" value="UvrD-like_ATP-bd"/>
</dbReference>
<gene>
    <name evidence="7" type="ORF">L5G33_04315</name>
</gene>
<name>A0ABS9IQ70_9ACTN</name>
<keyword evidence="2 5" id="KW-0378">Hydrolase</keyword>
<dbReference type="InterPro" id="IPR000212">
    <property type="entry name" value="DNA_helicase_UvrD/REP"/>
</dbReference>
<comment type="caution">
    <text evidence="7">The sequence shown here is derived from an EMBL/GenBank/DDBJ whole genome shotgun (WGS) entry which is preliminary data.</text>
</comment>
<dbReference type="PANTHER" id="PTHR11070:SF45">
    <property type="entry name" value="DNA 3'-5' HELICASE"/>
    <property type="match status" value="1"/>
</dbReference>
<dbReference type="EMBL" id="JAKKOR010000003">
    <property type="protein sequence ID" value="MCF8587692.1"/>
    <property type="molecule type" value="Genomic_DNA"/>
</dbReference>
<accession>A0ABS9IQ70</accession>
<dbReference type="RefSeq" id="WP_236996927.1">
    <property type="nucleotide sequence ID" value="NZ_JAKKOR010000003.1"/>
</dbReference>
<dbReference type="NCBIfam" id="NF041254">
    <property type="entry name" value="motor_HelR"/>
    <property type="match status" value="1"/>
</dbReference>
<evidence type="ECO:0000256" key="5">
    <source>
        <dbReference type="PROSITE-ProRule" id="PRU00560"/>
    </source>
</evidence>
<feature type="domain" description="UvrD-like helicase ATP-binding" evidence="6">
    <location>
        <begin position="197"/>
        <end position="595"/>
    </location>
</feature>
<keyword evidence="8" id="KW-1185">Reference proteome</keyword>
<proteinExistence type="predicted"/>
<evidence type="ECO:0000313" key="8">
    <source>
        <dbReference type="Proteomes" id="UP001200110"/>
    </source>
</evidence>
<organism evidence="7 8">
    <name type="scientific">Gordonia liuliyuniae</name>
    <dbReference type="NCBI Taxonomy" id="2911517"/>
    <lineage>
        <taxon>Bacteria</taxon>
        <taxon>Bacillati</taxon>
        <taxon>Actinomycetota</taxon>
        <taxon>Actinomycetes</taxon>
        <taxon>Mycobacteriales</taxon>
        <taxon>Gordoniaceae</taxon>
        <taxon>Gordonia</taxon>
    </lineage>
</organism>
<dbReference type="PROSITE" id="PS51198">
    <property type="entry name" value="UVRD_HELICASE_ATP_BIND"/>
    <property type="match status" value="1"/>
</dbReference>
<keyword evidence="3 5" id="KW-0347">Helicase</keyword>
<evidence type="ECO:0000256" key="1">
    <source>
        <dbReference type="ARBA" id="ARBA00022741"/>
    </source>
</evidence>
<evidence type="ECO:0000313" key="7">
    <source>
        <dbReference type="EMBL" id="MCF8587692.1"/>
    </source>
</evidence>